<keyword evidence="11 14" id="KW-0408">Iron</keyword>
<dbReference type="GO" id="GO:0008395">
    <property type="term" value="F:steroid hydroxylase activity"/>
    <property type="evidence" value="ECO:0007669"/>
    <property type="project" value="TreeGrafter"/>
</dbReference>
<keyword evidence="12 15" id="KW-0503">Monooxygenase</keyword>
<gene>
    <name evidence="17" type="ORF">R5R35_009365</name>
</gene>
<comment type="function">
    <text evidence="2">May be involved in the metabolism of insect hormones and in the breakdown of synthetic insecticides.</text>
</comment>
<comment type="caution">
    <text evidence="17">The sequence shown here is derived from an EMBL/GenBank/DDBJ whole genome shotgun (WGS) entry which is preliminary data.</text>
</comment>
<keyword evidence="8" id="KW-0256">Endoplasmic reticulum</keyword>
<dbReference type="GO" id="GO:0020037">
    <property type="term" value="F:heme binding"/>
    <property type="evidence" value="ECO:0007669"/>
    <property type="project" value="InterPro"/>
</dbReference>
<dbReference type="InterPro" id="IPR036396">
    <property type="entry name" value="Cyt_P450_sf"/>
</dbReference>
<keyword evidence="18" id="KW-1185">Reference proteome</keyword>
<dbReference type="Gene3D" id="1.10.630.10">
    <property type="entry name" value="Cytochrome P450"/>
    <property type="match status" value="1"/>
</dbReference>
<dbReference type="InterPro" id="IPR001128">
    <property type="entry name" value="Cyt_P450"/>
</dbReference>
<comment type="cofactor">
    <cofactor evidence="1 14">
        <name>heme</name>
        <dbReference type="ChEBI" id="CHEBI:30413"/>
    </cofactor>
</comment>
<dbReference type="InterPro" id="IPR017972">
    <property type="entry name" value="Cyt_P450_CS"/>
</dbReference>
<feature type="transmembrane region" description="Helical" evidence="16">
    <location>
        <begin position="16"/>
        <end position="40"/>
    </location>
</feature>
<evidence type="ECO:0000256" key="4">
    <source>
        <dbReference type="ARBA" id="ARBA00004406"/>
    </source>
</evidence>
<evidence type="ECO:0000256" key="14">
    <source>
        <dbReference type="PIRSR" id="PIRSR602401-1"/>
    </source>
</evidence>
<evidence type="ECO:0000256" key="16">
    <source>
        <dbReference type="SAM" id="Phobius"/>
    </source>
</evidence>
<dbReference type="SUPFAM" id="SSF48264">
    <property type="entry name" value="Cytochrome P450"/>
    <property type="match status" value="1"/>
</dbReference>
<dbReference type="GO" id="GO:0005506">
    <property type="term" value="F:iron ion binding"/>
    <property type="evidence" value="ECO:0007669"/>
    <property type="project" value="InterPro"/>
</dbReference>
<evidence type="ECO:0000256" key="1">
    <source>
        <dbReference type="ARBA" id="ARBA00001971"/>
    </source>
</evidence>
<evidence type="ECO:0000256" key="5">
    <source>
        <dbReference type="ARBA" id="ARBA00010617"/>
    </source>
</evidence>
<evidence type="ECO:0000256" key="13">
    <source>
        <dbReference type="ARBA" id="ARBA00023136"/>
    </source>
</evidence>
<dbReference type="GO" id="GO:0006805">
    <property type="term" value="P:xenobiotic metabolic process"/>
    <property type="evidence" value="ECO:0007669"/>
    <property type="project" value="TreeGrafter"/>
</dbReference>
<keyword evidence="16" id="KW-1133">Transmembrane helix</keyword>
<dbReference type="FunFam" id="1.10.630.10:FF:000238">
    <property type="entry name" value="Cytochrome P450 2A6"/>
    <property type="match status" value="1"/>
</dbReference>
<proteinExistence type="inferred from homology"/>
<dbReference type="PANTHER" id="PTHR24300:SF376">
    <property type="entry name" value="CYTOCHROME P450 15A1"/>
    <property type="match status" value="1"/>
</dbReference>
<evidence type="ECO:0000256" key="9">
    <source>
        <dbReference type="ARBA" id="ARBA00022848"/>
    </source>
</evidence>
<dbReference type="AlphaFoldDB" id="A0AAN9VIU9"/>
<evidence type="ECO:0000256" key="3">
    <source>
        <dbReference type="ARBA" id="ARBA00004174"/>
    </source>
</evidence>
<evidence type="ECO:0000256" key="2">
    <source>
        <dbReference type="ARBA" id="ARBA00003690"/>
    </source>
</evidence>
<keyword evidence="6 14" id="KW-0349">Heme</keyword>
<evidence type="ECO:0000256" key="7">
    <source>
        <dbReference type="ARBA" id="ARBA00022723"/>
    </source>
</evidence>
<keyword evidence="13 16" id="KW-0472">Membrane</keyword>
<dbReference type="PANTHER" id="PTHR24300">
    <property type="entry name" value="CYTOCHROME P450 508A4-RELATED"/>
    <property type="match status" value="1"/>
</dbReference>
<evidence type="ECO:0000256" key="11">
    <source>
        <dbReference type="ARBA" id="ARBA00023004"/>
    </source>
</evidence>
<dbReference type="PRINTS" id="PR00463">
    <property type="entry name" value="EP450I"/>
</dbReference>
<dbReference type="InterPro" id="IPR002401">
    <property type="entry name" value="Cyt_P450_E_grp-I"/>
</dbReference>
<accession>A0AAN9VIU9</accession>
<sequence>MLETLVPLRLERVVSAAAAATASPAFTALAVTAALVLLVLRLYRQAYQKPENFPPGPPRLPIWGSYWLMLWEDYRFMHKSLLTLAERYKTKVLGFYLGDFPCVMLKDYEDIKEMQSRSDLIGRADVIVARERSLGQRNGVIFSDGPQWSELRRFLLRHIRDFGWGRRFPATEEIMQQELADATALLRGEWDDEEVKRGDRVLISHMFPPYAMNAMWAMFGHARLPRGQHAPWHRIHRSVNKFFRATDPSGSAVSLTPWLRFLTPRRFGLQDVTDFNVPIRDFVQRAIREHREALDVGSEARDFLDKFLQRQKEAEAGAEGNPVFTDEQLLLTGVDMLTASSGALSGSIAFLWQQLLHHPEVQARVQAEVDAVVGRSRVPTLDDRVNMPYSEATVRESMRRVTMAPLSIAHVALEDTTIGGYSIPKGTLLYPHLHAIHMDPEIWGDPENFRPERFLEADGSLKKKDITFPFGGGKRLCLGETYSRHLMFLILTHVLQNFTLLPTGPLPPVDHALHGFALVPDELWARVVPRP</sequence>
<dbReference type="PRINTS" id="PR00385">
    <property type="entry name" value="P450"/>
</dbReference>
<feature type="binding site" description="axial binding residue" evidence="14">
    <location>
        <position position="477"/>
    </location>
    <ligand>
        <name>heme</name>
        <dbReference type="ChEBI" id="CHEBI:30413"/>
    </ligand>
    <ligandPart>
        <name>Fe</name>
        <dbReference type="ChEBI" id="CHEBI:18248"/>
    </ligandPart>
</feature>
<keyword evidence="10 15" id="KW-0560">Oxidoreductase</keyword>
<dbReference type="Pfam" id="PF00067">
    <property type="entry name" value="p450"/>
    <property type="match status" value="1"/>
</dbReference>
<evidence type="ECO:0000313" key="17">
    <source>
        <dbReference type="EMBL" id="KAK7791202.1"/>
    </source>
</evidence>
<comment type="subcellular location">
    <subcellularLocation>
        <location evidence="4">Endoplasmic reticulum membrane</location>
        <topology evidence="4">Peripheral membrane protein</topology>
    </subcellularLocation>
    <subcellularLocation>
        <location evidence="3">Microsome membrane</location>
        <topology evidence="3">Peripheral membrane protein</topology>
    </subcellularLocation>
</comment>
<evidence type="ECO:0008006" key="19">
    <source>
        <dbReference type="Google" id="ProtNLM"/>
    </source>
</evidence>
<keyword evidence="9" id="KW-0492">Microsome</keyword>
<evidence type="ECO:0000256" key="6">
    <source>
        <dbReference type="ARBA" id="ARBA00022617"/>
    </source>
</evidence>
<dbReference type="EMBL" id="JAZDUA010000552">
    <property type="protein sequence ID" value="KAK7791202.1"/>
    <property type="molecule type" value="Genomic_DNA"/>
</dbReference>
<dbReference type="GO" id="GO:0006082">
    <property type="term" value="P:organic acid metabolic process"/>
    <property type="evidence" value="ECO:0007669"/>
    <property type="project" value="TreeGrafter"/>
</dbReference>
<dbReference type="Proteomes" id="UP001378592">
    <property type="component" value="Unassembled WGS sequence"/>
</dbReference>
<comment type="similarity">
    <text evidence="5 15">Belongs to the cytochrome P450 family.</text>
</comment>
<organism evidence="17 18">
    <name type="scientific">Gryllus longicercus</name>
    <dbReference type="NCBI Taxonomy" id="2509291"/>
    <lineage>
        <taxon>Eukaryota</taxon>
        <taxon>Metazoa</taxon>
        <taxon>Ecdysozoa</taxon>
        <taxon>Arthropoda</taxon>
        <taxon>Hexapoda</taxon>
        <taxon>Insecta</taxon>
        <taxon>Pterygota</taxon>
        <taxon>Neoptera</taxon>
        <taxon>Polyneoptera</taxon>
        <taxon>Orthoptera</taxon>
        <taxon>Ensifera</taxon>
        <taxon>Gryllidea</taxon>
        <taxon>Grylloidea</taxon>
        <taxon>Gryllidae</taxon>
        <taxon>Gryllinae</taxon>
        <taxon>Gryllus</taxon>
    </lineage>
</organism>
<dbReference type="PROSITE" id="PS00086">
    <property type="entry name" value="CYTOCHROME_P450"/>
    <property type="match status" value="1"/>
</dbReference>
<evidence type="ECO:0000313" key="18">
    <source>
        <dbReference type="Proteomes" id="UP001378592"/>
    </source>
</evidence>
<dbReference type="InterPro" id="IPR050182">
    <property type="entry name" value="Cytochrome_P450_fam2"/>
</dbReference>
<evidence type="ECO:0000256" key="8">
    <source>
        <dbReference type="ARBA" id="ARBA00022824"/>
    </source>
</evidence>
<keyword evidence="16" id="KW-0812">Transmembrane</keyword>
<reference evidence="17 18" key="1">
    <citation type="submission" date="2024-03" db="EMBL/GenBank/DDBJ databases">
        <title>The genome assembly and annotation of the cricket Gryllus longicercus Weissman &amp; Gray.</title>
        <authorList>
            <person name="Szrajer S."/>
            <person name="Gray D."/>
            <person name="Ylla G."/>
        </authorList>
    </citation>
    <scope>NUCLEOTIDE SEQUENCE [LARGE SCALE GENOMIC DNA]</scope>
    <source>
        <strain evidence="17">DAG 2021-001</strain>
        <tissue evidence="17">Whole body minus gut</tissue>
    </source>
</reference>
<protein>
    <recommendedName>
        <fullName evidence="19">Cytochrome P450</fullName>
    </recommendedName>
</protein>
<evidence type="ECO:0000256" key="12">
    <source>
        <dbReference type="ARBA" id="ARBA00023033"/>
    </source>
</evidence>
<dbReference type="GO" id="GO:0005789">
    <property type="term" value="C:endoplasmic reticulum membrane"/>
    <property type="evidence" value="ECO:0007669"/>
    <property type="project" value="UniProtKB-SubCell"/>
</dbReference>
<name>A0AAN9VIU9_9ORTH</name>
<evidence type="ECO:0000256" key="10">
    <source>
        <dbReference type="ARBA" id="ARBA00023002"/>
    </source>
</evidence>
<evidence type="ECO:0000256" key="15">
    <source>
        <dbReference type="RuleBase" id="RU000461"/>
    </source>
</evidence>
<dbReference type="GO" id="GO:0016712">
    <property type="term" value="F:oxidoreductase activity, acting on paired donors, with incorporation or reduction of molecular oxygen, reduced flavin or flavoprotein as one donor, and incorporation of one atom of oxygen"/>
    <property type="evidence" value="ECO:0007669"/>
    <property type="project" value="TreeGrafter"/>
</dbReference>
<keyword evidence="7 14" id="KW-0479">Metal-binding</keyword>